<evidence type="ECO:0000259" key="2">
    <source>
        <dbReference type="Pfam" id="PF00085"/>
    </source>
</evidence>
<keyword evidence="1" id="KW-0472">Membrane</keyword>
<dbReference type="AlphaFoldDB" id="A0A1Y1KZY8"/>
<dbReference type="SUPFAM" id="SSF52833">
    <property type="entry name" value="Thioredoxin-like"/>
    <property type="match status" value="2"/>
</dbReference>
<feature type="domain" description="Thioredoxin" evidence="2">
    <location>
        <begin position="636"/>
        <end position="719"/>
    </location>
</feature>
<feature type="transmembrane region" description="Helical" evidence="1">
    <location>
        <begin position="65"/>
        <end position="85"/>
    </location>
</feature>
<sequence length="851" mass="97569">MSELSNQQVQSNSLVSSPTDKILIGDKDADYNSVEAEQDKTELFTDESTTCFIKRPKVRQFLFKMYLVLKELLIVSLMAITYAALMNDAPKISKSPASFPFFPHDSIVIDWYHGELSEAIDKARESDIAFVMFYAPWDAESQAVRAQFDLAARYMGDEVSFAAINCWQPGSECRKQYSKAYSWPVLIAYPTHGKGIQYKGPNTAHYMVKFLKSLTRPLLRIYDESDVDDLLSNHDAVIVGCVNAKPGSIDYAIFYNTALRFLEKDPIQETVFAVISDLNNEYCTENSPSMALHMWNETLLYASDDWKSTSLLTWIVTNLHQVSAWITPLGSKSLTLSSFLHPGPALILFTPRNPLNSFVDYYDLLHEVGLEYYNCGNMLHVQLHALRVSVKRKENRHKYSELMKTCSLKTTVPHVKRYPSVVTYTLPQKWANHSCCLANSKVIPEKCFDCDPVNILNERLELECHHFENCNGHSTTNYPAKNENCYDEDPRSAGNLIRRWKTENCRIAQLARQFHPVLLSESVRDTEEPRLNVSGLACKLNMSMALIALDSLRYYHFAERLGIDISQAEDRTAAVIINQKMEAHHILYGPVNDRTLREFIVNFTSSSLPRALDSETTLNPRSRRKCIDQRRKSTILELNTDTFFPIVMQDNKAVIVFYYSKQCSFCSGISYTLLTVAKMLKGVTSLQFVRLDGDLNILPWAFTLDSYPTVILFPMKRKSESRIFPRDISVTVPNLISFILVNVNPSLKLHVMWTLCKQTKFEDEKLQCVASVRKENLFVIDNTLRAWRRADLLSKKKLLYRLQQLRNINMLLAHSSDDASSIELYLNRLHFIPTDDVQISVDKKKFVRDEL</sequence>
<dbReference type="InterPro" id="IPR036249">
    <property type="entry name" value="Thioredoxin-like_sf"/>
</dbReference>
<dbReference type="PANTHER" id="PTHR46497:SF1">
    <property type="entry name" value="THIOREDOXIN DOMAIN-CONTAINING PROTEIN 11"/>
    <property type="match status" value="1"/>
</dbReference>
<accession>A0A1Y1KZY8</accession>
<protein>
    <recommendedName>
        <fullName evidence="2">Thioredoxin domain-containing protein</fullName>
    </recommendedName>
</protein>
<evidence type="ECO:0000256" key="1">
    <source>
        <dbReference type="SAM" id="Phobius"/>
    </source>
</evidence>
<dbReference type="EMBL" id="GEZM01068365">
    <property type="protein sequence ID" value="JAV66963.1"/>
    <property type="molecule type" value="Transcribed_RNA"/>
</dbReference>
<keyword evidence="1" id="KW-1133">Transmembrane helix</keyword>
<name>A0A1Y1KZY8_PHOPY</name>
<organism evidence="3">
    <name type="scientific">Photinus pyralis</name>
    <name type="common">Common eastern firefly</name>
    <name type="synonym">Lampyris pyralis</name>
    <dbReference type="NCBI Taxonomy" id="7054"/>
    <lineage>
        <taxon>Eukaryota</taxon>
        <taxon>Metazoa</taxon>
        <taxon>Ecdysozoa</taxon>
        <taxon>Arthropoda</taxon>
        <taxon>Hexapoda</taxon>
        <taxon>Insecta</taxon>
        <taxon>Pterygota</taxon>
        <taxon>Neoptera</taxon>
        <taxon>Endopterygota</taxon>
        <taxon>Coleoptera</taxon>
        <taxon>Polyphaga</taxon>
        <taxon>Elateriformia</taxon>
        <taxon>Elateroidea</taxon>
        <taxon>Lampyridae</taxon>
        <taxon>Lampyrinae</taxon>
        <taxon>Photinus</taxon>
    </lineage>
</organism>
<dbReference type="Pfam" id="PF00085">
    <property type="entry name" value="Thioredoxin"/>
    <property type="match status" value="1"/>
</dbReference>
<dbReference type="Gene3D" id="3.40.30.10">
    <property type="entry name" value="Glutaredoxin"/>
    <property type="match status" value="2"/>
</dbReference>
<dbReference type="PANTHER" id="PTHR46497">
    <property type="entry name" value="THIOREDOXIN DOMAIN-CONTAINING PROTEIN 11"/>
    <property type="match status" value="1"/>
</dbReference>
<dbReference type="InterPro" id="IPR052792">
    <property type="entry name" value="Thioredoxin_dom-contain_11"/>
</dbReference>
<keyword evidence="1" id="KW-0812">Transmembrane</keyword>
<proteinExistence type="predicted"/>
<reference evidence="3" key="1">
    <citation type="journal article" date="2016" name="Sci. Rep.">
        <title>Molecular characterization of firefly nuptial gifts: a multi-omics approach sheds light on postcopulatory sexual selection.</title>
        <authorList>
            <person name="Al-Wathiqui N."/>
            <person name="Fallon T.R."/>
            <person name="South A."/>
            <person name="Weng J.K."/>
            <person name="Lewis S.M."/>
        </authorList>
    </citation>
    <scope>NUCLEOTIDE SEQUENCE</scope>
</reference>
<evidence type="ECO:0000313" key="3">
    <source>
        <dbReference type="EMBL" id="JAV66963.1"/>
    </source>
</evidence>
<dbReference type="InterPro" id="IPR013766">
    <property type="entry name" value="Thioredoxin_domain"/>
</dbReference>